<comment type="caution">
    <text evidence="2">The sequence shown here is derived from an EMBL/GenBank/DDBJ whole genome shotgun (WGS) entry which is preliminary data.</text>
</comment>
<feature type="transmembrane region" description="Helical" evidence="1">
    <location>
        <begin position="6"/>
        <end position="29"/>
    </location>
</feature>
<dbReference type="EMBL" id="BAUU01000024">
    <property type="protein sequence ID" value="GAE31831.1"/>
    <property type="molecule type" value="Genomic_DNA"/>
</dbReference>
<dbReference type="AlphaFoldDB" id="W4QIB2"/>
<name>W4QIB2_9BACI</name>
<organism evidence="2 3">
    <name type="scientific">Halalkalibacter hemicellulosilyticusJCM 9152</name>
    <dbReference type="NCBI Taxonomy" id="1236971"/>
    <lineage>
        <taxon>Bacteria</taxon>
        <taxon>Bacillati</taxon>
        <taxon>Bacillota</taxon>
        <taxon>Bacilli</taxon>
        <taxon>Bacillales</taxon>
        <taxon>Bacillaceae</taxon>
        <taxon>Halalkalibacter</taxon>
    </lineage>
</organism>
<evidence type="ECO:0000256" key="1">
    <source>
        <dbReference type="SAM" id="Phobius"/>
    </source>
</evidence>
<gene>
    <name evidence="2" type="ORF">JCM9152_3325</name>
</gene>
<reference evidence="2" key="1">
    <citation type="journal article" date="2014" name="Genome Announc.">
        <title>Draft Genome Sequences of Three Alkaliphilic Bacillus Strains, Bacillus wakoensis JCM 9140T, Bacillus akibai JCM 9157T, and Bacillus hemicellulosilyticus JCM 9152T.</title>
        <authorList>
            <person name="Yuki M."/>
            <person name="Oshima K."/>
            <person name="Suda W."/>
            <person name="Oshida Y."/>
            <person name="Kitamura K."/>
            <person name="Iida T."/>
            <person name="Hattori M."/>
            <person name="Ohkuma M."/>
        </authorList>
    </citation>
    <scope>NUCLEOTIDE SEQUENCE [LARGE SCALE GENOMIC DNA]</scope>
    <source>
        <strain evidence="2">JCM 9152</strain>
    </source>
</reference>
<evidence type="ECO:0000313" key="2">
    <source>
        <dbReference type="EMBL" id="GAE31831.1"/>
    </source>
</evidence>
<keyword evidence="1" id="KW-0472">Membrane</keyword>
<dbReference type="InterPro" id="IPR016024">
    <property type="entry name" value="ARM-type_fold"/>
</dbReference>
<dbReference type="OrthoDB" id="2112914at2"/>
<proteinExistence type="predicted"/>
<dbReference type="Pfam" id="PF13646">
    <property type="entry name" value="HEAT_2"/>
    <property type="match status" value="1"/>
</dbReference>
<dbReference type="STRING" id="1236971.JCM9152_3325"/>
<evidence type="ECO:0000313" key="3">
    <source>
        <dbReference type="Proteomes" id="UP000018895"/>
    </source>
</evidence>
<dbReference type="RefSeq" id="WP_035345923.1">
    <property type="nucleotide sequence ID" value="NZ_BAUU01000024.1"/>
</dbReference>
<keyword evidence="1" id="KW-1133">Transmembrane helix</keyword>
<accession>W4QIB2</accession>
<protein>
    <recommendedName>
        <fullName evidence="4">HEAT repeat protein</fullName>
    </recommendedName>
</protein>
<dbReference type="Gene3D" id="1.25.10.10">
    <property type="entry name" value="Leucine-rich Repeat Variant"/>
    <property type="match status" value="1"/>
</dbReference>
<evidence type="ECO:0008006" key="4">
    <source>
        <dbReference type="Google" id="ProtNLM"/>
    </source>
</evidence>
<keyword evidence="1" id="KW-0812">Transmembrane</keyword>
<dbReference type="InterPro" id="IPR011989">
    <property type="entry name" value="ARM-like"/>
</dbReference>
<keyword evidence="3" id="KW-1185">Reference proteome</keyword>
<dbReference type="SUPFAM" id="SSF48371">
    <property type="entry name" value="ARM repeat"/>
    <property type="match status" value="1"/>
</dbReference>
<dbReference type="Proteomes" id="UP000018895">
    <property type="component" value="Unassembled WGS sequence"/>
</dbReference>
<sequence length="352" mass="41424">MVTVDIRVLSYSLLLLIFILSVIFIYLIVNRIKETKREEITNSYINQYHKSFYDHLIEGEPAPNVIKPESTLQIKAVEEILTRYSHTISSEKVVERIREYAEAYLCSYYEAQLKSHKWSKRMNALYHIVDFQMYSFESKVANMLASDKSYTNDEYLQMYLFLTKADKQLFMKLIKKNKASFTEWEYRKLVREMNQDSFALLLQSFEQLPQSLRYSMIDIIGLENQLKWYSFLMEVLESEELELRIRTLKALSKLSYVHQPKRFLTYLQSPYWEERMLVARILETSPSGDVQKYLITLLGDSSRLVRKQAAKSLSKQKGGEQLLQEISIAQDEDIMVEAFQDVYGTKVGEVNG</sequence>